<accession>A0ABQ3UIT7</accession>
<name>A0ABQ3UIT7_9CHLR</name>
<feature type="transmembrane region" description="Helical" evidence="1">
    <location>
        <begin position="20"/>
        <end position="43"/>
    </location>
</feature>
<evidence type="ECO:0008006" key="4">
    <source>
        <dbReference type="Google" id="ProtNLM"/>
    </source>
</evidence>
<evidence type="ECO:0000313" key="3">
    <source>
        <dbReference type="Proteomes" id="UP000654345"/>
    </source>
</evidence>
<feature type="transmembrane region" description="Helical" evidence="1">
    <location>
        <begin position="88"/>
        <end position="110"/>
    </location>
</feature>
<comment type="caution">
    <text evidence="2">The sequence shown here is derived from an EMBL/GenBank/DDBJ whole genome shotgun (WGS) entry which is preliminary data.</text>
</comment>
<keyword evidence="1" id="KW-0812">Transmembrane</keyword>
<reference evidence="2 3" key="1">
    <citation type="journal article" date="2021" name="Int. J. Syst. Evol. Microbiol.">
        <title>Reticulibacter mediterranei gen. nov., sp. nov., within the new family Reticulibacteraceae fam. nov., and Ktedonospora formicarum gen. nov., sp. nov., Ktedonobacter robiniae sp. nov., Dictyobacter formicarum sp. nov. and Dictyobacter arantiisoli sp. nov., belonging to the class Ktedonobacteria.</title>
        <authorList>
            <person name="Yabe S."/>
            <person name="Zheng Y."/>
            <person name="Wang C.M."/>
            <person name="Sakai Y."/>
            <person name="Abe K."/>
            <person name="Yokota A."/>
            <person name="Donadio S."/>
            <person name="Cavaletti L."/>
            <person name="Monciardini P."/>
        </authorList>
    </citation>
    <scope>NUCLEOTIDE SEQUENCE [LARGE SCALE GENOMIC DNA]</scope>
    <source>
        <strain evidence="2 3">SOSP1-30</strain>
    </source>
</reference>
<keyword evidence="1" id="KW-1133">Transmembrane helix</keyword>
<keyword evidence="3" id="KW-1185">Reference proteome</keyword>
<organism evidence="2 3">
    <name type="scientific">Ktedonobacter robiniae</name>
    <dbReference type="NCBI Taxonomy" id="2778365"/>
    <lineage>
        <taxon>Bacteria</taxon>
        <taxon>Bacillati</taxon>
        <taxon>Chloroflexota</taxon>
        <taxon>Ktedonobacteria</taxon>
        <taxon>Ktedonobacterales</taxon>
        <taxon>Ktedonobacteraceae</taxon>
        <taxon>Ktedonobacter</taxon>
    </lineage>
</organism>
<dbReference type="Proteomes" id="UP000654345">
    <property type="component" value="Unassembled WGS sequence"/>
</dbReference>
<sequence length="124" mass="13839">MGILLLPLADSVIMTGDVLGYHIEITIGTLIVWGVALLIGLIAEFIVGWRLPYGIFGAFVAGLVGTWLATEVFHFSLPIDYVFHDIPLLKALLGALSLIVLWHLVTYPLWRKRSHRSRRYAAAR</sequence>
<protein>
    <recommendedName>
        <fullName evidence="4">GlsB/YeaQ/YmgE family stress response membrane protein</fullName>
    </recommendedName>
</protein>
<proteinExistence type="predicted"/>
<dbReference type="EMBL" id="BNJG01000001">
    <property type="protein sequence ID" value="GHO52621.1"/>
    <property type="molecule type" value="Genomic_DNA"/>
</dbReference>
<gene>
    <name evidence="2" type="ORF">KSB_10960</name>
</gene>
<dbReference type="RefSeq" id="WP_201369501.1">
    <property type="nucleotide sequence ID" value="NZ_BNJG01000001.1"/>
</dbReference>
<keyword evidence="1" id="KW-0472">Membrane</keyword>
<feature type="transmembrane region" description="Helical" evidence="1">
    <location>
        <begin position="55"/>
        <end position="76"/>
    </location>
</feature>
<evidence type="ECO:0000256" key="1">
    <source>
        <dbReference type="SAM" id="Phobius"/>
    </source>
</evidence>
<evidence type="ECO:0000313" key="2">
    <source>
        <dbReference type="EMBL" id="GHO52621.1"/>
    </source>
</evidence>